<gene>
    <name evidence="1" type="ORF">CEURO_LOCUS16126</name>
</gene>
<comment type="caution">
    <text evidence="1">The sequence shown here is derived from an EMBL/GenBank/DDBJ whole genome shotgun (WGS) entry which is preliminary data.</text>
</comment>
<evidence type="ECO:0000313" key="1">
    <source>
        <dbReference type="EMBL" id="CAH9103447.1"/>
    </source>
</evidence>
<dbReference type="OrthoDB" id="1277335at2759"/>
<keyword evidence="2" id="KW-1185">Reference proteome</keyword>
<sequence length="191" mass="21234">MRPCSIGTTFSPAGLPKTNAHNNGPSLNLKVKFLKSTKEILFGEATDEFFDFLCSFLTTPIGSMIHVLEGQSGLKCMDNLYKSVVLLDQKWFRSPEKCGLLHPSTAEYHTCKKQPLKFDNNHFRSIYAINPKGSSNNFATKPSEFLVPVDLAVKPLSTFLLLQELKIPLRETEVQCITVGIKEALSLLKAA</sequence>
<proteinExistence type="predicted"/>
<dbReference type="PANTHER" id="PTHR33103:SF27">
    <property type="entry name" value="OS04G0594700 PROTEIN"/>
    <property type="match status" value="1"/>
</dbReference>
<dbReference type="InterPro" id="IPR007750">
    <property type="entry name" value="DUF674"/>
</dbReference>
<evidence type="ECO:0000313" key="2">
    <source>
        <dbReference type="Proteomes" id="UP001152484"/>
    </source>
</evidence>
<dbReference type="AlphaFoldDB" id="A0A9P0ZLT9"/>
<organism evidence="1 2">
    <name type="scientific">Cuscuta europaea</name>
    <name type="common">European dodder</name>
    <dbReference type="NCBI Taxonomy" id="41803"/>
    <lineage>
        <taxon>Eukaryota</taxon>
        <taxon>Viridiplantae</taxon>
        <taxon>Streptophyta</taxon>
        <taxon>Embryophyta</taxon>
        <taxon>Tracheophyta</taxon>
        <taxon>Spermatophyta</taxon>
        <taxon>Magnoliopsida</taxon>
        <taxon>eudicotyledons</taxon>
        <taxon>Gunneridae</taxon>
        <taxon>Pentapetalae</taxon>
        <taxon>asterids</taxon>
        <taxon>lamiids</taxon>
        <taxon>Solanales</taxon>
        <taxon>Convolvulaceae</taxon>
        <taxon>Cuscuteae</taxon>
        <taxon>Cuscuta</taxon>
        <taxon>Cuscuta subgen. Cuscuta</taxon>
    </lineage>
</organism>
<dbReference type="EMBL" id="CAMAPE010000045">
    <property type="protein sequence ID" value="CAH9103447.1"/>
    <property type="molecule type" value="Genomic_DNA"/>
</dbReference>
<protein>
    <submittedName>
        <fullName evidence="1">Uncharacterized protein</fullName>
    </submittedName>
</protein>
<accession>A0A9P0ZLT9</accession>
<dbReference type="Proteomes" id="UP001152484">
    <property type="component" value="Unassembled WGS sequence"/>
</dbReference>
<dbReference type="PANTHER" id="PTHR33103">
    <property type="entry name" value="OS01G0153900 PROTEIN"/>
    <property type="match status" value="1"/>
</dbReference>
<dbReference type="Pfam" id="PF05056">
    <property type="entry name" value="DUF674"/>
    <property type="match status" value="1"/>
</dbReference>
<feature type="non-terminal residue" evidence="1">
    <location>
        <position position="191"/>
    </location>
</feature>
<name>A0A9P0ZLT9_CUSEU</name>
<reference evidence="1" key="1">
    <citation type="submission" date="2022-07" db="EMBL/GenBank/DDBJ databases">
        <authorList>
            <person name="Macas J."/>
            <person name="Novak P."/>
            <person name="Neumann P."/>
        </authorList>
    </citation>
    <scope>NUCLEOTIDE SEQUENCE</scope>
</reference>